<dbReference type="EMBL" id="LJSK01000354">
    <property type="protein sequence ID" value="KPI83577.1"/>
    <property type="molecule type" value="Genomic_DNA"/>
</dbReference>
<dbReference type="Proteomes" id="UP000038009">
    <property type="component" value="Unassembled WGS sequence"/>
</dbReference>
<proteinExistence type="predicted"/>
<evidence type="ECO:0000313" key="1">
    <source>
        <dbReference type="EMBL" id="KPI83577.1"/>
    </source>
</evidence>
<name>A0A0N0P3E6_LEPSE</name>
<dbReference type="VEuPathDB" id="TriTrypDB:Lsey_0354_0030"/>
<gene>
    <name evidence="1" type="ORF">ABL78_7380</name>
</gene>
<dbReference type="OMA" id="ARLEFNY"/>
<organism evidence="1 2">
    <name type="scientific">Leptomonas seymouri</name>
    <dbReference type="NCBI Taxonomy" id="5684"/>
    <lineage>
        <taxon>Eukaryota</taxon>
        <taxon>Discoba</taxon>
        <taxon>Euglenozoa</taxon>
        <taxon>Kinetoplastea</taxon>
        <taxon>Metakinetoplastina</taxon>
        <taxon>Trypanosomatida</taxon>
        <taxon>Trypanosomatidae</taxon>
        <taxon>Leishmaniinae</taxon>
        <taxon>Leptomonas</taxon>
    </lineage>
</organism>
<protein>
    <submittedName>
        <fullName evidence="1">Uncharacterized protein</fullName>
    </submittedName>
</protein>
<dbReference type="OrthoDB" id="10386327at2759"/>
<sequence>MNKPSFTNNPRRIARLEFNYANGAKREKIATKEREEMDRKLLYASPEHVNQLFANVEAIRKRKAVPVETQLSIA</sequence>
<accession>A0A0N0P3E6</accession>
<reference evidence="1 2" key="1">
    <citation type="journal article" date="2015" name="PLoS Pathog.">
        <title>Leptomonas seymouri: Adaptations to the Dixenous Life Cycle Analyzed by Genome Sequencing, Transcriptome Profiling and Co-infection with Leishmania donovani.</title>
        <authorList>
            <person name="Kraeva N."/>
            <person name="Butenko A."/>
            <person name="Hlavacova J."/>
            <person name="Kostygov A."/>
            <person name="Myskova J."/>
            <person name="Grybchuk D."/>
            <person name="Lestinova T."/>
            <person name="Votypka J."/>
            <person name="Volf P."/>
            <person name="Opperdoes F."/>
            <person name="Flegontov P."/>
            <person name="Lukes J."/>
            <person name="Yurchenko V."/>
        </authorList>
    </citation>
    <scope>NUCLEOTIDE SEQUENCE [LARGE SCALE GENOMIC DNA]</scope>
    <source>
        <strain evidence="1 2">ATCC 30220</strain>
    </source>
</reference>
<keyword evidence="2" id="KW-1185">Reference proteome</keyword>
<dbReference type="AlphaFoldDB" id="A0A0N0P3E6"/>
<comment type="caution">
    <text evidence="1">The sequence shown here is derived from an EMBL/GenBank/DDBJ whole genome shotgun (WGS) entry which is preliminary data.</text>
</comment>
<evidence type="ECO:0000313" key="2">
    <source>
        <dbReference type="Proteomes" id="UP000038009"/>
    </source>
</evidence>